<accession>A0A857LI23</accession>
<organism evidence="1">
    <name type="scientific">Gordonia amarae</name>
    <dbReference type="NCBI Taxonomy" id="36821"/>
    <lineage>
        <taxon>Bacteria</taxon>
        <taxon>Bacillati</taxon>
        <taxon>Actinomycetota</taxon>
        <taxon>Actinomycetes</taxon>
        <taxon>Mycobacteriales</taxon>
        <taxon>Gordoniaceae</taxon>
        <taxon>Gordonia</taxon>
    </lineage>
</organism>
<dbReference type="PANTHER" id="PTHR43194:SF2">
    <property type="entry name" value="PEROXISOMAL MEMBRANE PROTEIN LPX1"/>
    <property type="match status" value="1"/>
</dbReference>
<dbReference type="PANTHER" id="PTHR43194">
    <property type="entry name" value="HYDROLASE ALPHA/BETA FOLD FAMILY"/>
    <property type="match status" value="1"/>
</dbReference>
<gene>
    <name evidence="1" type="ORF">GII30_03370</name>
</gene>
<dbReference type="Gene3D" id="3.40.50.1820">
    <property type="entry name" value="alpha/beta hydrolase"/>
    <property type="match status" value="1"/>
</dbReference>
<dbReference type="SUPFAM" id="SSF53474">
    <property type="entry name" value="alpha/beta-Hydrolases"/>
    <property type="match status" value="1"/>
</dbReference>
<dbReference type="AlphaFoldDB" id="A0A857LI23"/>
<sequence>MDTLPENPGTDEFALLTSNAAELGLDATSIPHVERVTTRVGEHSVSAIVWGVAEPEFVFLHGGAQNAHTWDSMLLALGAPAVAIDLPGHGHSSWRGDRDYAPRRNAETIAAVIDALAPSARAVVGMSLGGLTTIGLLGLRPQLVRHAVIVDVTPSVYARHQAMSTAQRGTTALPAGPRHFDSLDDMVSATAALAPHRSIESIRRGVIHNSRPAGQGGYQWRYDALTGMGGFLPLWDEVARARCPITLVRGGDSVFVADDDIDEFRSHASIPAVHTVPGAGHSVQSDQPRALARILRELR</sequence>
<dbReference type="EMBL" id="CP045810">
    <property type="protein sequence ID" value="QHN38344.1"/>
    <property type="molecule type" value="Genomic_DNA"/>
</dbReference>
<name>A0A857LI23_9ACTN</name>
<dbReference type="RefSeq" id="WP_005191675.1">
    <property type="nucleotide sequence ID" value="NZ_CP045804.1"/>
</dbReference>
<keyword evidence="1" id="KW-0378">Hydrolase</keyword>
<dbReference type="Pfam" id="PF12697">
    <property type="entry name" value="Abhydrolase_6"/>
    <property type="match status" value="1"/>
</dbReference>
<evidence type="ECO:0000313" key="1">
    <source>
        <dbReference type="EMBL" id="QHN38344.1"/>
    </source>
</evidence>
<dbReference type="InterPro" id="IPR050228">
    <property type="entry name" value="Carboxylesterase_BioH"/>
</dbReference>
<dbReference type="GO" id="GO:0016787">
    <property type="term" value="F:hydrolase activity"/>
    <property type="evidence" value="ECO:0007669"/>
    <property type="project" value="UniProtKB-KW"/>
</dbReference>
<protein>
    <submittedName>
        <fullName evidence="1">Alpha/beta fold hydrolase</fullName>
    </submittedName>
</protein>
<proteinExistence type="predicted"/>
<reference evidence="1" key="1">
    <citation type="journal article" date="2021" name="Nat. Microbiol.">
        <title>Cocultivation of an ultrasmall environmental parasitic bacterium with lytic ability against bacteria associated with wastewater foams.</title>
        <authorList>
            <person name="Batinovic S."/>
            <person name="Rose J.J.A."/>
            <person name="Ratcliffe J."/>
            <person name="Seviour R.J."/>
            <person name="Petrovski S."/>
        </authorList>
    </citation>
    <scope>NUCLEOTIDE SEQUENCE</scope>
    <source>
        <strain evidence="1">CON44</strain>
    </source>
</reference>
<dbReference type="InterPro" id="IPR029058">
    <property type="entry name" value="AB_hydrolase_fold"/>
</dbReference>
<dbReference type="InterPro" id="IPR000073">
    <property type="entry name" value="AB_hydrolase_1"/>
</dbReference>